<accession>A0A5K3EEN5</accession>
<sequence length="495" mass="55261">MKCDCSKQNEMPGNSNTLGLREMFRFRSMQRHRRRREERTEVPTEADEADSKKTPLSPLPVFRVQCDPSFDAEDFELDLYRVRSFKRTSKGLISLGDSFRSRSTSNCSHLFQSSRCSTTSAQTSIGCSSVDLATQMESLALRGHCDDFSTARKYTTFKGETSGHNLTPAVTLCPPSPCSSLNNTAPVKVQILGGPTVGKTTLCRQFLTAEFMGGRTESFSEDSIERFVVIEVDGWNRSLMLIDNIREEASADVSSTEAGASLSGPFCNIEIPSSLLSEAMPRHRPMSFNCPTISNITRGDTCVPQTGSSLSSFKPDDTSFDKKAQSELEIRILDADIYVVVYAVDGEASFKVAKTIFRQLHEIKNSDNKLRLLYLVGNKTDLVRCRQVTTQRGRKFAVANGATFFEVSAAINHLVDELLVDMVVQWRKEITRYEFTRIGLPLHDAVSEEPEASASGCEIHGRRSWALTLSNPKDMLKRFFKQQFTAKSCTDLQKS</sequence>
<organism evidence="4">
    <name type="scientific">Mesocestoides corti</name>
    <name type="common">Flatworm</name>
    <dbReference type="NCBI Taxonomy" id="53468"/>
    <lineage>
        <taxon>Eukaryota</taxon>
        <taxon>Metazoa</taxon>
        <taxon>Spiralia</taxon>
        <taxon>Lophotrochozoa</taxon>
        <taxon>Platyhelminthes</taxon>
        <taxon>Cestoda</taxon>
        <taxon>Eucestoda</taxon>
        <taxon>Cyclophyllidea</taxon>
        <taxon>Mesocestoididae</taxon>
        <taxon>Mesocestoides</taxon>
    </lineage>
</organism>
<dbReference type="Gene3D" id="3.40.50.300">
    <property type="entry name" value="P-loop containing nucleotide triphosphate hydrolases"/>
    <property type="match status" value="2"/>
</dbReference>
<dbReference type="PROSITE" id="PS51419">
    <property type="entry name" value="RAB"/>
    <property type="match status" value="1"/>
</dbReference>
<dbReference type="GO" id="GO:0005886">
    <property type="term" value="C:plasma membrane"/>
    <property type="evidence" value="ECO:0007669"/>
    <property type="project" value="TreeGrafter"/>
</dbReference>
<dbReference type="AlphaFoldDB" id="A0A5K3EEN5"/>
<feature type="region of interest" description="Disordered" evidence="3">
    <location>
        <begin position="26"/>
        <end position="54"/>
    </location>
</feature>
<evidence type="ECO:0000256" key="2">
    <source>
        <dbReference type="ARBA" id="ARBA00022553"/>
    </source>
</evidence>
<dbReference type="PRINTS" id="PR00449">
    <property type="entry name" value="RASTRNSFRMNG"/>
</dbReference>
<dbReference type="SMART" id="SM00173">
    <property type="entry name" value="RAS"/>
    <property type="match status" value="1"/>
</dbReference>
<name>A0A5K3EEN5_MESCO</name>
<protein>
    <submittedName>
        <fullName evidence="4">GTP-binding protein REM 1</fullName>
    </submittedName>
</protein>
<dbReference type="PANTHER" id="PTHR45775:SF6">
    <property type="entry name" value="RAD, GEM_KIR FAMILY MEMBER 2, ISOFORM C"/>
    <property type="match status" value="1"/>
</dbReference>
<keyword evidence="2" id="KW-0597">Phosphoprotein</keyword>
<dbReference type="PANTHER" id="PTHR45775">
    <property type="entry name" value="RAD, GEM/KIR FAMILY MEMBER 2, ISOFORM C"/>
    <property type="match status" value="1"/>
</dbReference>
<dbReference type="GO" id="GO:0003924">
    <property type="term" value="F:GTPase activity"/>
    <property type="evidence" value="ECO:0007669"/>
    <property type="project" value="InterPro"/>
</dbReference>
<dbReference type="GO" id="GO:0005525">
    <property type="term" value="F:GTP binding"/>
    <property type="evidence" value="ECO:0007669"/>
    <property type="project" value="InterPro"/>
</dbReference>
<evidence type="ECO:0000256" key="3">
    <source>
        <dbReference type="SAM" id="MobiDB-lite"/>
    </source>
</evidence>
<dbReference type="SUPFAM" id="SSF52540">
    <property type="entry name" value="P-loop containing nucleoside triphosphate hydrolases"/>
    <property type="match status" value="1"/>
</dbReference>
<dbReference type="SMART" id="SM00175">
    <property type="entry name" value="RAB"/>
    <property type="match status" value="1"/>
</dbReference>
<dbReference type="InterPro" id="IPR051641">
    <property type="entry name" value="RGK_GTP-binding_reg"/>
</dbReference>
<dbReference type="InterPro" id="IPR027417">
    <property type="entry name" value="P-loop_NTPase"/>
</dbReference>
<evidence type="ECO:0000256" key="1">
    <source>
        <dbReference type="ARBA" id="ARBA00008846"/>
    </source>
</evidence>
<reference evidence="4" key="1">
    <citation type="submission" date="2019-11" db="UniProtKB">
        <authorList>
            <consortium name="WormBaseParasite"/>
        </authorList>
    </citation>
    <scope>IDENTIFICATION</scope>
</reference>
<comment type="similarity">
    <text evidence="1">Belongs to the small GTPase superfamily. RGK family.</text>
</comment>
<dbReference type="InterPro" id="IPR001806">
    <property type="entry name" value="Small_GTPase"/>
</dbReference>
<dbReference type="Pfam" id="PF00071">
    <property type="entry name" value="Ras"/>
    <property type="match status" value="1"/>
</dbReference>
<evidence type="ECO:0000313" key="4">
    <source>
        <dbReference type="WBParaSite" id="MCU_000003-RA"/>
    </source>
</evidence>
<proteinExistence type="inferred from homology"/>
<dbReference type="PROSITE" id="PS51421">
    <property type="entry name" value="RAS"/>
    <property type="match status" value="1"/>
</dbReference>
<dbReference type="GO" id="GO:0005246">
    <property type="term" value="F:calcium channel regulator activity"/>
    <property type="evidence" value="ECO:0007669"/>
    <property type="project" value="TreeGrafter"/>
</dbReference>
<dbReference type="WBParaSite" id="MCU_000003-RA">
    <property type="protein sequence ID" value="MCU_000003-RA"/>
    <property type="gene ID" value="MCU_000003"/>
</dbReference>